<gene>
    <name evidence="2" type="ORF">SAMN05216285_2035</name>
</gene>
<evidence type="ECO:0000313" key="3">
    <source>
        <dbReference type="Proteomes" id="UP000183275"/>
    </source>
</evidence>
<accession>A0A1I0NRM8</accession>
<reference evidence="3" key="1">
    <citation type="submission" date="2016-10" db="EMBL/GenBank/DDBJ databases">
        <authorList>
            <person name="Varghese N."/>
        </authorList>
    </citation>
    <scope>NUCLEOTIDE SEQUENCE [LARGE SCALE GENOMIC DNA]</scope>
    <source>
        <strain evidence="3">CGMCC 1.12284</strain>
    </source>
</reference>
<evidence type="ECO:0000313" key="2">
    <source>
        <dbReference type="EMBL" id="SEW04118.1"/>
    </source>
</evidence>
<dbReference type="OrthoDB" id="206140at2157"/>
<sequence>MATHKLIPYWIQVRKVEEPDTAWDLTSIHTHEPKFPNNNLADYFEDFIKEYKGESDVYKDEDEQKTFTVANPVKRKGNTIEGRFKSGEWGQNADFWDVDKHKRIEDARKENHSEEIPYYFFFHIPDTDRTQALLLLSKYKRKGVKTLFSNLFYPDEEVGDAYMTIEPHYSDKIIEKINEADRIAAIKFRGQDGIPAREQYADTKDIENLDDDFSGQLEVGSEWKITPKGNQEGFLEYAKEIVSRDDTDEVKNFDYGRVSDFESASITVVEGESELTFPLWKEEIQMRVDLDPDEYNLEIYGDHPTPYSIGCAARQVANDLLRDWNTDIDTESLIPQDVGVPEDEEEGDRKREETDQVPAPQG</sequence>
<name>A0A1I0NRM8_9EURY</name>
<organism evidence="2 3">
    <name type="scientific">Natrinema salifodinae</name>
    <dbReference type="NCBI Taxonomy" id="1202768"/>
    <lineage>
        <taxon>Archaea</taxon>
        <taxon>Methanobacteriati</taxon>
        <taxon>Methanobacteriota</taxon>
        <taxon>Stenosarchaea group</taxon>
        <taxon>Halobacteria</taxon>
        <taxon>Halobacteriales</taxon>
        <taxon>Natrialbaceae</taxon>
        <taxon>Natrinema</taxon>
    </lineage>
</organism>
<keyword evidence="3" id="KW-1185">Reference proteome</keyword>
<dbReference type="AlphaFoldDB" id="A0A1I0NRM8"/>
<dbReference type="Proteomes" id="UP000183275">
    <property type="component" value="Unassembled WGS sequence"/>
</dbReference>
<feature type="region of interest" description="Disordered" evidence="1">
    <location>
        <begin position="331"/>
        <end position="362"/>
    </location>
</feature>
<dbReference type="RefSeq" id="WP_049990117.1">
    <property type="nucleotide sequence ID" value="NZ_FOIS01000002.1"/>
</dbReference>
<evidence type="ECO:0000256" key="1">
    <source>
        <dbReference type="SAM" id="MobiDB-lite"/>
    </source>
</evidence>
<dbReference type="EMBL" id="FOIS01000002">
    <property type="protein sequence ID" value="SEW04118.1"/>
    <property type="molecule type" value="Genomic_DNA"/>
</dbReference>
<protein>
    <submittedName>
        <fullName evidence="2">Uncharacterized protein</fullName>
    </submittedName>
</protein>
<proteinExistence type="predicted"/>